<organism evidence="8 9">
    <name type="scientific">Hyalella azteca</name>
    <name type="common">Amphipod</name>
    <dbReference type="NCBI Taxonomy" id="294128"/>
    <lineage>
        <taxon>Eukaryota</taxon>
        <taxon>Metazoa</taxon>
        <taxon>Ecdysozoa</taxon>
        <taxon>Arthropoda</taxon>
        <taxon>Crustacea</taxon>
        <taxon>Multicrustacea</taxon>
        <taxon>Malacostraca</taxon>
        <taxon>Eumalacostraca</taxon>
        <taxon>Peracarida</taxon>
        <taxon>Amphipoda</taxon>
        <taxon>Senticaudata</taxon>
        <taxon>Talitrida</taxon>
        <taxon>Talitroidea</taxon>
        <taxon>Hyalellidae</taxon>
        <taxon>Hyalella</taxon>
    </lineage>
</organism>
<comment type="subcellular location">
    <subcellularLocation>
        <location evidence="1">Membrane</location>
        <topology evidence="1">Multi-pass membrane protein</topology>
    </subcellularLocation>
</comment>
<feature type="transmembrane region" description="Helical" evidence="7">
    <location>
        <begin position="103"/>
        <end position="123"/>
    </location>
</feature>
<keyword evidence="8" id="KW-1185">Reference proteome</keyword>
<protein>
    <submittedName>
        <fullName evidence="9">Zinc transporter ZIP13 homolog</fullName>
    </submittedName>
</protein>
<evidence type="ECO:0000313" key="9">
    <source>
        <dbReference type="RefSeq" id="XP_018008935.1"/>
    </source>
</evidence>
<evidence type="ECO:0000256" key="1">
    <source>
        <dbReference type="ARBA" id="ARBA00004141"/>
    </source>
</evidence>
<accession>A0A8B7N5R3</accession>
<keyword evidence="2 7" id="KW-0812">Transmembrane</keyword>
<evidence type="ECO:0000256" key="3">
    <source>
        <dbReference type="ARBA" id="ARBA00022989"/>
    </source>
</evidence>
<evidence type="ECO:0000256" key="5">
    <source>
        <dbReference type="ARBA" id="ARBA00038485"/>
    </source>
</evidence>
<keyword evidence="3 7" id="KW-1133">Transmembrane helix</keyword>
<evidence type="ECO:0000313" key="8">
    <source>
        <dbReference type="Proteomes" id="UP000694843"/>
    </source>
</evidence>
<feature type="region of interest" description="Disordered" evidence="6">
    <location>
        <begin position="132"/>
        <end position="152"/>
    </location>
</feature>
<dbReference type="OrthoDB" id="200954at2759"/>
<dbReference type="RefSeq" id="XP_018008935.1">
    <property type="nucleotide sequence ID" value="XM_018153446.1"/>
</dbReference>
<dbReference type="OMA" id="NACIRNI"/>
<dbReference type="GeneID" id="108666547"/>
<reference evidence="9" key="1">
    <citation type="submission" date="2025-08" db="UniProtKB">
        <authorList>
            <consortium name="RefSeq"/>
        </authorList>
    </citation>
    <scope>IDENTIFICATION</scope>
    <source>
        <tissue evidence="9">Whole organism</tissue>
    </source>
</reference>
<dbReference type="GO" id="GO:0016020">
    <property type="term" value="C:membrane"/>
    <property type="evidence" value="ECO:0007669"/>
    <property type="project" value="UniProtKB-SubCell"/>
</dbReference>
<dbReference type="GO" id="GO:0005385">
    <property type="term" value="F:zinc ion transmembrane transporter activity"/>
    <property type="evidence" value="ECO:0007669"/>
    <property type="project" value="TreeGrafter"/>
</dbReference>
<feature type="compositionally biased region" description="Polar residues" evidence="6">
    <location>
        <begin position="133"/>
        <end position="152"/>
    </location>
</feature>
<comment type="similarity">
    <text evidence="5">Belongs to the ZIP transporter (TC 2.A.5) family. KE4/Catsup subfamily.</text>
</comment>
<evidence type="ECO:0000256" key="6">
    <source>
        <dbReference type="SAM" id="MobiDB-lite"/>
    </source>
</evidence>
<evidence type="ECO:0000256" key="7">
    <source>
        <dbReference type="SAM" id="Phobius"/>
    </source>
</evidence>
<sequence>MWEDAREIVLHLPYEWKIHITQPWVCSVTASIIIGIAGIIPIFIIPSDEKSPFHPNKGSKVLQLLLSFAVGGLLADVFLHLLPEAWSSALQVGLDPREAFSRVGLCVLLGIFVFIVVEVLAAVDYSPQPPSDIPSNALTPPSDLPSNALTSSSDLPSNALNGTACCVHAVGNGKSTCAHSLKGGKVHYGENEASLCLNVGKNGLSSNDAVHYAKNIVKLEVNCSSSVYCNDDMSKLLCSCAHSNNNSVNGHVHDAESYKERRCPCSLLVAEEEQEGNGRKSINYELVGYLNLLANSIDNFAHGLAVAGSFMVSYRTGVLTTSAILMHEVPHEIGDFAILLSSGCVQLYILGFSAGTFLNISLVSLLPQMMKEERPAHAAAQVLAILLGAITMAAATH</sequence>
<feature type="transmembrane region" description="Helical" evidence="7">
    <location>
        <begin position="64"/>
        <end position="82"/>
    </location>
</feature>
<proteinExistence type="inferred from homology"/>
<evidence type="ECO:0000256" key="2">
    <source>
        <dbReference type="ARBA" id="ARBA00022692"/>
    </source>
</evidence>
<dbReference type="InterPro" id="IPR003689">
    <property type="entry name" value="ZIP"/>
</dbReference>
<feature type="transmembrane region" description="Helical" evidence="7">
    <location>
        <begin position="24"/>
        <end position="44"/>
    </location>
</feature>
<dbReference type="Pfam" id="PF02535">
    <property type="entry name" value="Zip"/>
    <property type="match status" value="1"/>
</dbReference>
<name>A0A8B7N5R3_HYAAZ</name>
<keyword evidence="4 7" id="KW-0472">Membrane</keyword>
<feature type="transmembrane region" description="Helical" evidence="7">
    <location>
        <begin position="378"/>
        <end position="396"/>
    </location>
</feature>
<dbReference type="PANTHER" id="PTHR16950">
    <property type="entry name" value="ZINC TRANSPORTER SLC39A7 HISTIDINE-RICH MEMBRANE PROTEIN KE4"/>
    <property type="match status" value="1"/>
</dbReference>
<dbReference type="KEGG" id="hazt:108666547"/>
<gene>
    <name evidence="9" type="primary">LOC108666547</name>
</gene>
<evidence type="ECO:0000256" key="4">
    <source>
        <dbReference type="ARBA" id="ARBA00023136"/>
    </source>
</evidence>
<dbReference type="PANTHER" id="PTHR16950:SF16">
    <property type="entry name" value="ZINC TRANSPORTER ZIP13"/>
    <property type="match status" value="1"/>
</dbReference>
<feature type="transmembrane region" description="Helical" evidence="7">
    <location>
        <begin position="347"/>
        <end position="366"/>
    </location>
</feature>
<dbReference type="AlphaFoldDB" id="A0A8B7N5R3"/>
<dbReference type="Proteomes" id="UP000694843">
    <property type="component" value="Unplaced"/>
</dbReference>
<dbReference type="GO" id="GO:0006882">
    <property type="term" value="P:intracellular zinc ion homeostasis"/>
    <property type="evidence" value="ECO:0007669"/>
    <property type="project" value="TreeGrafter"/>
</dbReference>